<reference evidence="1" key="1">
    <citation type="journal article" date="1997" name="Nucleic Acids Res.">
        <title>tRNAscan-SE: a program for improved detection of transfer RNA genes in genomic sequence.</title>
        <authorList>
            <person name="Lowe T.M."/>
            <person name="Eddy S.R."/>
        </authorList>
    </citation>
    <scope>NUCLEOTIDE SEQUENCE [LARGE SCALE GENOMIC DNA]</scope>
</reference>
<organism evidence="1 2">
    <name type="scientific">Drosophila arizonae</name>
    <name type="common">Fruit fly</name>
    <dbReference type="NCBI Taxonomy" id="7263"/>
    <lineage>
        <taxon>Eukaryota</taxon>
        <taxon>Metazoa</taxon>
        <taxon>Ecdysozoa</taxon>
        <taxon>Arthropoda</taxon>
        <taxon>Hexapoda</taxon>
        <taxon>Insecta</taxon>
        <taxon>Pterygota</taxon>
        <taxon>Neoptera</taxon>
        <taxon>Endopterygota</taxon>
        <taxon>Diptera</taxon>
        <taxon>Brachycera</taxon>
        <taxon>Muscomorpha</taxon>
        <taxon>Ephydroidea</taxon>
        <taxon>Drosophilidae</taxon>
        <taxon>Drosophila</taxon>
    </lineage>
</organism>
<accession>A0ABM1P099</accession>
<evidence type="ECO:0000313" key="1">
    <source>
        <dbReference type="Proteomes" id="UP000694904"/>
    </source>
</evidence>
<protein>
    <submittedName>
        <fullName evidence="2">Uncharacterized protein LOC108612270</fullName>
    </submittedName>
</protein>
<name>A0ABM1P099_DROAR</name>
<dbReference type="GeneID" id="108612270"/>
<reference evidence="1" key="2">
    <citation type="journal article" date="2016" name="G3 (Bethesda)">
        <title>Genome Evolution in Three Species of Cactophilic Drosophila.</title>
        <authorList>
            <person name="Sanchez-Flores A."/>
            <person name="Penazola F."/>
            <person name="Carpinteyro-Ponce J."/>
            <person name="Nazario-Yepiz N."/>
            <person name="Abreu-Goodger C."/>
            <person name="Machado C.A."/>
            <person name="Markow T.A."/>
        </authorList>
    </citation>
    <scope>NUCLEOTIDE SEQUENCE [LARGE SCALE GENOMIC DNA]</scope>
</reference>
<proteinExistence type="predicted"/>
<dbReference type="Proteomes" id="UP000694904">
    <property type="component" value="Chromosome 4"/>
</dbReference>
<gene>
    <name evidence="2" type="primary">LOC108612270</name>
</gene>
<keyword evidence="1" id="KW-1185">Reference proteome</keyword>
<evidence type="ECO:0000313" key="2">
    <source>
        <dbReference type="RefSeq" id="XP_017860635.1"/>
    </source>
</evidence>
<sequence>MGMGMGMGRGNTFRCYAICRKVLHAAYAFVNLIKTAAQLALTLTSAPALAKRAGDKSATAATAAAAVAAAAVPIVLHRLPRHLHVGVVLRTPILNLIFGPASCVPWRCLRFIWPKLCAEPTATMTTFRSRLLTRGFNVPNANCEHRAASCERLFAQPVNGLEPGWVSIWHHKPFLDTPVKLSCHP</sequence>
<reference evidence="2" key="3">
    <citation type="submission" date="2025-08" db="UniProtKB">
        <authorList>
            <consortium name="RefSeq"/>
        </authorList>
    </citation>
    <scope>IDENTIFICATION</scope>
    <source>
        <tissue evidence="2">Whole organism</tissue>
    </source>
</reference>
<dbReference type="RefSeq" id="XP_017860635.1">
    <property type="nucleotide sequence ID" value="XM_018005146.1"/>
</dbReference>